<evidence type="ECO:0000313" key="6">
    <source>
        <dbReference type="Proteomes" id="UP000198925"/>
    </source>
</evidence>
<reference evidence="5 6" key="1">
    <citation type="submission" date="2016-10" db="EMBL/GenBank/DDBJ databases">
        <authorList>
            <person name="de Groot N.N."/>
        </authorList>
    </citation>
    <scope>NUCLEOTIDE SEQUENCE [LARGE SCALE GENOMIC DNA]</scope>
    <source>
        <strain evidence="5 6">CPCC 100156</strain>
    </source>
</reference>
<evidence type="ECO:0000259" key="4">
    <source>
        <dbReference type="PROSITE" id="PS50949"/>
    </source>
</evidence>
<protein>
    <submittedName>
        <fullName evidence="5">Transcriptional regulator, GntR family</fullName>
    </submittedName>
</protein>
<dbReference type="Proteomes" id="UP000198925">
    <property type="component" value="Unassembled WGS sequence"/>
</dbReference>
<organism evidence="5 6">
    <name type="scientific">Belnapia rosea</name>
    <dbReference type="NCBI Taxonomy" id="938405"/>
    <lineage>
        <taxon>Bacteria</taxon>
        <taxon>Pseudomonadati</taxon>
        <taxon>Pseudomonadota</taxon>
        <taxon>Alphaproteobacteria</taxon>
        <taxon>Acetobacterales</taxon>
        <taxon>Roseomonadaceae</taxon>
        <taxon>Belnapia</taxon>
    </lineage>
</organism>
<evidence type="ECO:0000256" key="1">
    <source>
        <dbReference type="ARBA" id="ARBA00023015"/>
    </source>
</evidence>
<feature type="domain" description="HTH gntR-type" evidence="4">
    <location>
        <begin position="2"/>
        <end position="70"/>
    </location>
</feature>
<dbReference type="GO" id="GO:0045892">
    <property type="term" value="P:negative regulation of DNA-templated transcription"/>
    <property type="evidence" value="ECO:0007669"/>
    <property type="project" value="TreeGrafter"/>
</dbReference>
<dbReference type="GO" id="GO:0003677">
    <property type="term" value="F:DNA binding"/>
    <property type="evidence" value="ECO:0007669"/>
    <property type="project" value="UniProtKB-KW"/>
</dbReference>
<evidence type="ECO:0000256" key="3">
    <source>
        <dbReference type="ARBA" id="ARBA00023163"/>
    </source>
</evidence>
<dbReference type="STRING" id="938405.SAMN02927895_04532"/>
<accession>A0A1G6Y444</accession>
<dbReference type="PANTHER" id="PTHR44846:SF17">
    <property type="entry name" value="GNTR-FAMILY TRANSCRIPTIONAL REGULATOR"/>
    <property type="match status" value="1"/>
</dbReference>
<evidence type="ECO:0000313" key="5">
    <source>
        <dbReference type="EMBL" id="SDD84395.1"/>
    </source>
</evidence>
<dbReference type="InterPro" id="IPR028978">
    <property type="entry name" value="Chorismate_lyase_/UTRA_dom_sf"/>
</dbReference>
<dbReference type="Pfam" id="PF00392">
    <property type="entry name" value="GntR"/>
    <property type="match status" value="1"/>
</dbReference>
<name>A0A1G6Y444_9PROT</name>
<proteinExistence type="predicted"/>
<keyword evidence="6" id="KW-1185">Reference proteome</keyword>
<dbReference type="InterPro" id="IPR011663">
    <property type="entry name" value="UTRA"/>
</dbReference>
<dbReference type="Gene3D" id="3.40.1410.10">
    <property type="entry name" value="Chorismate lyase-like"/>
    <property type="match status" value="1"/>
</dbReference>
<keyword evidence="2" id="KW-0238">DNA-binding</keyword>
<dbReference type="InterPro" id="IPR000524">
    <property type="entry name" value="Tscrpt_reg_HTH_GntR"/>
</dbReference>
<dbReference type="AlphaFoldDB" id="A0A1G6Y444"/>
<dbReference type="InterPro" id="IPR050679">
    <property type="entry name" value="Bact_HTH_transcr_reg"/>
</dbReference>
<dbReference type="SUPFAM" id="SSF64288">
    <property type="entry name" value="Chorismate lyase-like"/>
    <property type="match status" value="1"/>
</dbReference>
<dbReference type="PROSITE" id="PS50949">
    <property type="entry name" value="HTH_GNTR"/>
    <property type="match status" value="1"/>
</dbReference>
<dbReference type="Pfam" id="PF07702">
    <property type="entry name" value="UTRA"/>
    <property type="match status" value="1"/>
</dbReference>
<sequence>MPTRWSIVAKLLTQRIAEGAYPVGAVMPSEVELAGHFGVSRSTVRAALDALQRAGMISRRRNAGTRVESSRPLRGPESYNQTLATVEDVAQYGAETERRVQQVDSEVVDDTLAALLGCPSGQTWLRVSSLRCPRGEAATPLCWTDVYVAPTFAPLVREKIADYPGLVSTLIEEFAGHRTAEIRQRITAIGVPRRLAAALRARPGASALEITRTYLDAKGKRFLLSRSIHPADRFVYESRLRRQPASGGV</sequence>
<gene>
    <name evidence="5" type="ORF">SAMN04487779_101372</name>
</gene>
<dbReference type="PRINTS" id="PR00035">
    <property type="entry name" value="HTHGNTR"/>
</dbReference>
<dbReference type="SMART" id="SM00345">
    <property type="entry name" value="HTH_GNTR"/>
    <property type="match status" value="1"/>
</dbReference>
<dbReference type="SMART" id="SM00866">
    <property type="entry name" value="UTRA"/>
    <property type="match status" value="1"/>
</dbReference>
<dbReference type="CDD" id="cd07377">
    <property type="entry name" value="WHTH_GntR"/>
    <property type="match status" value="1"/>
</dbReference>
<dbReference type="InterPro" id="IPR036390">
    <property type="entry name" value="WH_DNA-bd_sf"/>
</dbReference>
<evidence type="ECO:0000256" key="2">
    <source>
        <dbReference type="ARBA" id="ARBA00023125"/>
    </source>
</evidence>
<dbReference type="EMBL" id="FMZX01000013">
    <property type="protein sequence ID" value="SDD84395.1"/>
    <property type="molecule type" value="Genomic_DNA"/>
</dbReference>
<dbReference type="InterPro" id="IPR036388">
    <property type="entry name" value="WH-like_DNA-bd_sf"/>
</dbReference>
<keyword evidence="1" id="KW-0805">Transcription regulation</keyword>
<dbReference type="Gene3D" id="1.10.10.10">
    <property type="entry name" value="Winged helix-like DNA-binding domain superfamily/Winged helix DNA-binding domain"/>
    <property type="match status" value="1"/>
</dbReference>
<dbReference type="GO" id="GO:0003700">
    <property type="term" value="F:DNA-binding transcription factor activity"/>
    <property type="evidence" value="ECO:0007669"/>
    <property type="project" value="InterPro"/>
</dbReference>
<keyword evidence="3" id="KW-0804">Transcription</keyword>
<dbReference type="SUPFAM" id="SSF46785">
    <property type="entry name" value="Winged helix' DNA-binding domain"/>
    <property type="match status" value="1"/>
</dbReference>
<dbReference type="PANTHER" id="PTHR44846">
    <property type="entry name" value="MANNOSYL-D-GLYCERATE TRANSPORT/METABOLISM SYSTEM REPRESSOR MNGR-RELATED"/>
    <property type="match status" value="1"/>
</dbReference>